<name>A0A517NI83_9BACT</name>
<feature type="chain" id="PRO_5022200617" evidence="4">
    <location>
        <begin position="24"/>
        <end position="366"/>
    </location>
</feature>
<accession>A0A517NI83</accession>
<dbReference type="InterPro" id="IPR001547">
    <property type="entry name" value="Glyco_hydro_5"/>
</dbReference>
<evidence type="ECO:0000256" key="2">
    <source>
        <dbReference type="ARBA" id="ARBA00023295"/>
    </source>
</evidence>
<protein>
    <submittedName>
        <fullName evidence="6">Endoglucanase E1</fullName>
        <ecNumber evidence="6">3.2.1.4</ecNumber>
    </submittedName>
</protein>
<dbReference type="Gene3D" id="3.20.20.80">
    <property type="entry name" value="Glycosidases"/>
    <property type="match status" value="1"/>
</dbReference>
<keyword evidence="4" id="KW-0732">Signal</keyword>
<comment type="similarity">
    <text evidence="3">Belongs to the glycosyl hydrolase 5 (cellulase A) family.</text>
</comment>
<dbReference type="EC" id="3.2.1.4" evidence="6"/>
<evidence type="ECO:0000259" key="5">
    <source>
        <dbReference type="Pfam" id="PF00150"/>
    </source>
</evidence>
<evidence type="ECO:0000313" key="7">
    <source>
        <dbReference type="Proteomes" id="UP000318538"/>
    </source>
</evidence>
<dbReference type="Proteomes" id="UP000318538">
    <property type="component" value="Chromosome"/>
</dbReference>
<dbReference type="InterPro" id="IPR017853">
    <property type="entry name" value="GH"/>
</dbReference>
<dbReference type="RefSeq" id="WP_145173846.1">
    <property type="nucleotide sequence ID" value="NZ_CP036525.1"/>
</dbReference>
<dbReference type="EMBL" id="CP036525">
    <property type="protein sequence ID" value="QDT06763.1"/>
    <property type="molecule type" value="Genomic_DNA"/>
</dbReference>
<evidence type="ECO:0000256" key="1">
    <source>
        <dbReference type="ARBA" id="ARBA00022801"/>
    </source>
</evidence>
<evidence type="ECO:0000256" key="3">
    <source>
        <dbReference type="RuleBase" id="RU361153"/>
    </source>
</evidence>
<evidence type="ECO:0000256" key="4">
    <source>
        <dbReference type="SAM" id="SignalP"/>
    </source>
</evidence>
<keyword evidence="1 3" id="KW-0378">Hydrolase</keyword>
<dbReference type="OrthoDB" id="240436at2"/>
<proteinExistence type="inferred from homology"/>
<dbReference type="KEGG" id="rlc:K227x_51790"/>
<dbReference type="SUPFAM" id="SSF51445">
    <property type="entry name" value="(Trans)glycosidases"/>
    <property type="match status" value="1"/>
</dbReference>
<evidence type="ECO:0000313" key="6">
    <source>
        <dbReference type="EMBL" id="QDT06763.1"/>
    </source>
</evidence>
<feature type="signal peptide" evidence="4">
    <location>
        <begin position="1"/>
        <end position="23"/>
    </location>
</feature>
<sequence precursor="true">MIHYPRVSLLILSWLLVQSSATAAEPLQRIRVSPDGSGFVRGDNDQPIVIWGVNYDHDSDGRLLDEYWTDDWQTVVDDFAEIRSLGANCVRVHLQFGLFMDQPDLPNVRSLDRLERLVRLAEQAGLYLDITGLACYHKQHVPAWYDKLDEQRRWDAQAVFWEAVAQRCQGSPAVFCYDLMNEPVLPGKVPTDDWLLGELGGKFFVQRIATHLHGRTRQQIAGAWIKQMTDAIRKHDKEHLLTVGVIPWVHVFGAGEPLFHSAAVAEPLDFVAVHFYPKAGEVDKAIEALKAYDVGKPLIIEEMFPMKCSVDELAQFVDQSSDFADGWISFYWGKTADQLRSDEPASIASAITASWLDRFKQLAPQP</sequence>
<organism evidence="6 7">
    <name type="scientific">Rubripirellula lacrimiformis</name>
    <dbReference type="NCBI Taxonomy" id="1930273"/>
    <lineage>
        <taxon>Bacteria</taxon>
        <taxon>Pseudomonadati</taxon>
        <taxon>Planctomycetota</taxon>
        <taxon>Planctomycetia</taxon>
        <taxon>Pirellulales</taxon>
        <taxon>Pirellulaceae</taxon>
        <taxon>Rubripirellula</taxon>
    </lineage>
</organism>
<dbReference type="AlphaFoldDB" id="A0A517NI83"/>
<dbReference type="Pfam" id="PF00150">
    <property type="entry name" value="Cellulase"/>
    <property type="match status" value="1"/>
</dbReference>
<feature type="domain" description="Glycoside hydrolase family 5" evidence="5">
    <location>
        <begin position="68"/>
        <end position="320"/>
    </location>
</feature>
<keyword evidence="7" id="KW-1185">Reference proteome</keyword>
<dbReference type="GO" id="GO:0000272">
    <property type="term" value="P:polysaccharide catabolic process"/>
    <property type="evidence" value="ECO:0007669"/>
    <property type="project" value="InterPro"/>
</dbReference>
<gene>
    <name evidence="6" type="ORF">K227x_51790</name>
</gene>
<dbReference type="GO" id="GO:0008810">
    <property type="term" value="F:cellulase activity"/>
    <property type="evidence" value="ECO:0007669"/>
    <property type="project" value="UniProtKB-EC"/>
</dbReference>
<keyword evidence="2 3" id="KW-0326">Glycosidase</keyword>
<reference evidence="6 7" key="1">
    <citation type="submission" date="2019-02" db="EMBL/GenBank/DDBJ databases">
        <title>Deep-cultivation of Planctomycetes and their phenomic and genomic characterization uncovers novel biology.</title>
        <authorList>
            <person name="Wiegand S."/>
            <person name="Jogler M."/>
            <person name="Boedeker C."/>
            <person name="Pinto D."/>
            <person name="Vollmers J."/>
            <person name="Rivas-Marin E."/>
            <person name="Kohn T."/>
            <person name="Peeters S.H."/>
            <person name="Heuer A."/>
            <person name="Rast P."/>
            <person name="Oberbeckmann S."/>
            <person name="Bunk B."/>
            <person name="Jeske O."/>
            <person name="Meyerdierks A."/>
            <person name="Storesund J.E."/>
            <person name="Kallscheuer N."/>
            <person name="Luecker S."/>
            <person name="Lage O.M."/>
            <person name="Pohl T."/>
            <person name="Merkel B.J."/>
            <person name="Hornburger P."/>
            <person name="Mueller R.-W."/>
            <person name="Bruemmer F."/>
            <person name="Labrenz M."/>
            <person name="Spormann A.M."/>
            <person name="Op den Camp H."/>
            <person name="Overmann J."/>
            <person name="Amann R."/>
            <person name="Jetten M.S.M."/>
            <person name="Mascher T."/>
            <person name="Medema M.H."/>
            <person name="Devos D.P."/>
            <person name="Kaster A.-K."/>
            <person name="Ovreas L."/>
            <person name="Rohde M."/>
            <person name="Galperin M.Y."/>
            <person name="Jogler C."/>
        </authorList>
    </citation>
    <scope>NUCLEOTIDE SEQUENCE [LARGE SCALE GENOMIC DNA]</scope>
    <source>
        <strain evidence="6 7">K22_7</strain>
    </source>
</reference>